<dbReference type="EMBL" id="LN847095">
    <property type="protein sequence ID" value="CRI43247.1"/>
    <property type="molecule type" value="Genomic_DNA"/>
</dbReference>
<comment type="subcellular location">
    <subcellularLocation>
        <location evidence="4">Cytoplasm</location>
    </subcellularLocation>
</comment>
<comment type="function">
    <text evidence="4">Nucleoside triphosphate pyrophosphatase. May have a dual role in cell division arrest and in preventing the incorporation of modified nucleotides into cellular nucleic acids.</text>
</comment>
<dbReference type="EMBL" id="LN847249">
    <property type="protein sequence ID" value="CRI52300.1"/>
    <property type="molecule type" value="Genomic_DNA"/>
</dbReference>
<evidence type="ECO:0000313" key="10">
    <source>
        <dbReference type="EMBL" id="CRI45488.1"/>
    </source>
</evidence>
<gene>
    <name evidence="5" type="ORF">BN1224_CV15_A_00250</name>
    <name evidence="8" type="ORF">BN1224_DC9_AE_00120</name>
    <name evidence="7" type="ORF">BN1224_GiD_A_00260</name>
    <name evidence="9" type="ORF">BN1224_H12_AD_00080</name>
    <name evidence="10" type="ORF">BN1224_MUL2216_B_00140</name>
    <name evidence="11" type="ORF">BN1224_Panola_A_00240</name>
    <name evidence="13" type="ORF">BN1224_PB1_B_00150</name>
    <name evidence="12" type="ORF">BN1224_U1271_A_00240</name>
    <name evidence="14" type="ORF">BN1224_UZG1_A_00270</name>
    <name evidence="15" type="ORF">BN1224_Wien2_B_00110</name>
    <name evidence="16" type="ORF">BN1224_YK41_AB_00240</name>
    <name evidence="6" type="ORF">CWL029c_A_00270</name>
</gene>
<dbReference type="SUPFAM" id="SSF52972">
    <property type="entry name" value="ITPase-like"/>
    <property type="match status" value="1"/>
</dbReference>
<dbReference type="NCBIfam" id="TIGR00172">
    <property type="entry name" value="maf"/>
    <property type="match status" value="1"/>
</dbReference>
<keyword evidence="3 4" id="KW-0546">Nucleotide metabolism</keyword>
<dbReference type="EMBL" id="LN846997">
    <property type="protein sequence ID" value="CRI37629.1"/>
    <property type="molecule type" value="Genomic_DNA"/>
</dbReference>
<keyword evidence="4" id="KW-0963">Cytoplasm</keyword>
<dbReference type="EMBL" id="LN847008">
    <property type="protein sequence ID" value="CRI41025.1"/>
    <property type="molecule type" value="Genomic_DNA"/>
</dbReference>
<dbReference type="CDD" id="cd00555">
    <property type="entry name" value="Maf"/>
    <property type="match status" value="1"/>
</dbReference>
<dbReference type="EMBL" id="LN847013">
    <property type="protein sequence ID" value="CRI42148.1"/>
    <property type="molecule type" value="Genomic_DNA"/>
</dbReference>
<dbReference type="EMBL" id="LN847223">
    <property type="protein sequence ID" value="CRI45488.1"/>
    <property type="molecule type" value="Genomic_DNA"/>
</dbReference>
<sequence length="214" mass="23785">MQVISNCCNVSNTRSFYSMSLPLVLGSSSPRRKFILEKFRVPFTVIPSNFDESKVSYSGDPIAYTQELAAQKAYAVSELHSPCDCIILTGDTIVSYDGRIFTKPQDKADAIQMLKTLRNQTHDVVTSIAVLHKGKLLTGSETSQISLTMIPDHRIESYIDTVGTLNNCGAYDVCHGGLILKKVHGCVYNVQGLPIQTLKYLLEELNIDLWDYSI</sequence>
<dbReference type="AlphaFoldDB" id="A0A0F7WJV0"/>
<dbReference type="PIRSF" id="PIRSF006305">
    <property type="entry name" value="Maf"/>
    <property type="match status" value="1"/>
</dbReference>
<dbReference type="EMBL" id="LN847229">
    <property type="protein sequence ID" value="CRI46618.1"/>
    <property type="molecule type" value="Genomic_DNA"/>
</dbReference>
<evidence type="ECO:0000313" key="9">
    <source>
        <dbReference type="EMBL" id="CRI43247.1"/>
    </source>
</evidence>
<dbReference type="GO" id="GO:0047429">
    <property type="term" value="F:nucleoside triphosphate diphosphatase activity"/>
    <property type="evidence" value="ECO:0007669"/>
    <property type="project" value="UniProtKB-EC"/>
</dbReference>
<feature type="active site" description="Proton acceptor" evidence="4">
    <location>
        <position position="91"/>
    </location>
</feature>
<evidence type="ECO:0000313" key="16">
    <source>
        <dbReference type="EMBL" id="CRI72660.1"/>
    </source>
</evidence>
<dbReference type="PANTHER" id="PTHR43213:SF5">
    <property type="entry name" value="BIFUNCTIONAL DTTP_UTP PYROPHOSPHATASE_METHYLTRANSFERASE PROTEIN-RELATED"/>
    <property type="match status" value="1"/>
</dbReference>
<dbReference type="Gene3D" id="3.90.950.10">
    <property type="match status" value="1"/>
</dbReference>
<comment type="catalytic activity">
    <reaction evidence="4">
        <text>a 2'-deoxyribonucleoside 5'-triphosphate + H2O = a 2'-deoxyribonucleoside 5'-phosphate + diphosphate + H(+)</text>
        <dbReference type="Rhea" id="RHEA:44644"/>
        <dbReference type="ChEBI" id="CHEBI:15377"/>
        <dbReference type="ChEBI" id="CHEBI:15378"/>
        <dbReference type="ChEBI" id="CHEBI:33019"/>
        <dbReference type="ChEBI" id="CHEBI:61560"/>
        <dbReference type="ChEBI" id="CHEBI:65317"/>
        <dbReference type="EC" id="3.6.1.9"/>
    </reaction>
</comment>
<dbReference type="GO" id="GO:0009117">
    <property type="term" value="P:nucleotide metabolic process"/>
    <property type="evidence" value="ECO:0007669"/>
    <property type="project" value="UniProtKB-KW"/>
</dbReference>
<organism evidence="6">
    <name type="scientific">Chlamydia pneumoniae</name>
    <name type="common">Chlamydophila pneumoniae</name>
    <dbReference type="NCBI Taxonomy" id="83558"/>
    <lineage>
        <taxon>Bacteria</taxon>
        <taxon>Pseudomonadati</taxon>
        <taxon>Chlamydiota</taxon>
        <taxon>Chlamydiia</taxon>
        <taxon>Chlamydiales</taxon>
        <taxon>Chlamydiaceae</taxon>
        <taxon>Chlamydia/Chlamydophila group</taxon>
        <taxon>Chlamydia</taxon>
    </lineage>
</organism>
<evidence type="ECO:0000313" key="8">
    <source>
        <dbReference type="EMBL" id="CRI42148.1"/>
    </source>
</evidence>
<evidence type="ECO:0000313" key="15">
    <source>
        <dbReference type="EMBL" id="CRI52300.1"/>
    </source>
</evidence>
<dbReference type="PANTHER" id="PTHR43213">
    <property type="entry name" value="BIFUNCTIONAL DTTP/UTP PYROPHOSPHATASE/METHYLTRANSFERASE PROTEIN-RELATED"/>
    <property type="match status" value="1"/>
</dbReference>
<protein>
    <recommendedName>
        <fullName evidence="4">Nucleoside triphosphate pyrophosphatase</fullName>
        <ecNumber evidence="4">3.6.1.9</ecNumber>
    </recommendedName>
    <alternativeName>
        <fullName evidence="4">Nucleotide pyrophosphatase</fullName>
        <shortName evidence="4">Nucleotide PPase</shortName>
    </alternativeName>
</protein>
<dbReference type="Pfam" id="PF02545">
    <property type="entry name" value="Maf"/>
    <property type="match status" value="1"/>
</dbReference>
<evidence type="ECO:0000313" key="13">
    <source>
        <dbReference type="EMBL" id="CRI49990.1"/>
    </source>
</evidence>
<evidence type="ECO:0000256" key="4">
    <source>
        <dbReference type="HAMAP-Rule" id="MF_00528"/>
    </source>
</evidence>
<dbReference type="InterPro" id="IPR029001">
    <property type="entry name" value="ITPase-like_fam"/>
</dbReference>
<proteinExistence type="inferred from homology"/>
<dbReference type="EMBL" id="LN847240">
    <property type="protein sequence ID" value="CRI49990.1"/>
    <property type="molecule type" value="Genomic_DNA"/>
</dbReference>
<reference evidence="6" key="1">
    <citation type="submission" date="2015-05" db="EMBL/GenBank/DDBJ databases">
        <authorList>
            <person name="Rattei Thomas"/>
        </authorList>
    </citation>
    <scope>NUCLEOTIDE SEQUENCE</scope>
    <source>
        <strain evidence="5">CV15</strain>
        <strain evidence="6">CWL029c</strain>
        <strain evidence="8">DC9</strain>
        <strain evidence="7">GiD</strain>
        <strain evidence="9">H12</strain>
        <strain evidence="10">MUL2216</strain>
        <strain evidence="11">Panola</strain>
        <strain evidence="13">PB1</strain>
        <strain evidence="12">U1271</strain>
        <strain evidence="14">UZG1</strain>
        <strain evidence="15">Wien2</strain>
        <strain evidence="16">YK41</strain>
    </source>
</reference>
<evidence type="ECO:0000313" key="14">
    <source>
        <dbReference type="EMBL" id="CRI51172.1"/>
    </source>
</evidence>
<dbReference type="PATRIC" id="fig|83558.13.peg.25"/>
<name>A0A0F7WJV0_CHLPN</name>
<dbReference type="EC" id="3.6.1.9" evidence="4"/>
<comment type="catalytic activity">
    <reaction evidence="4">
        <text>a ribonucleoside 5'-triphosphate + H2O = a ribonucleoside 5'-phosphate + diphosphate + H(+)</text>
        <dbReference type="Rhea" id="RHEA:23996"/>
        <dbReference type="ChEBI" id="CHEBI:15377"/>
        <dbReference type="ChEBI" id="CHEBI:15378"/>
        <dbReference type="ChEBI" id="CHEBI:33019"/>
        <dbReference type="ChEBI" id="CHEBI:58043"/>
        <dbReference type="ChEBI" id="CHEBI:61557"/>
        <dbReference type="EC" id="3.6.1.9"/>
    </reaction>
</comment>
<comment type="similarity">
    <text evidence="4">Belongs to the Maf family.</text>
</comment>
<evidence type="ECO:0000256" key="2">
    <source>
        <dbReference type="ARBA" id="ARBA00022801"/>
    </source>
</evidence>
<evidence type="ECO:0000313" key="5">
    <source>
        <dbReference type="EMBL" id="CRI37629.1"/>
    </source>
</evidence>
<dbReference type="EMBL" id="LN847245">
    <property type="protein sequence ID" value="CRI51172.1"/>
    <property type="molecule type" value="Genomic_DNA"/>
</dbReference>
<comment type="cofactor">
    <cofactor evidence="1 4">
        <name>a divalent metal cation</name>
        <dbReference type="ChEBI" id="CHEBI:60240"/>
    </cofactor>
</comment>
<dbReference type="InterPro" id="IPR003697">
    <property type="entry name" value="Maf-like"/>
</dbReference>
<evidence type="ECO:0000256" key="1">
    <source>
        <dbReference type="ARBA" id="ARBA00001968"/>
    </source>
</evidence>
<evidence type="ECO:0000313" key="6">
    <source>
        <dbReference type="EMBL" id="CRI39896.1"/>
    </source>
</evidence>
<dbReference type="GO" id="GO:0005737">
    <property type="term" value="C:cytoplasm"/>
    <property type="evidence" value="ECO:0007669"/>
    <property type="project" value="UniProtKB-SubCell"/>
</dbReference>
<evidence type="ECO:0000313" key="12">
    <source>
        <dbReference type="EMBL" id="CRI48914.1"/>
    </source>
</evidence>
<dbReference type="HAMAP" id="MF_00528">
    <property type="entry name" value="Maf"/>
    <property type="match status" value="1"/>
</dbReference>
<dbReference type="EMBL" id="LN847242">
    <property type="protein sequence ID" value="CRI48914.1"/>
    <property type="molecule type" value="Genomic_DNA"/>
</dbReference>
<comment type="caution">
    <text evidence="4">Lacks conserved residue(s) required for the propagation of feature annotation.</text>
</comment>
<keyword evidence="2 4" id="KW-0378">Hydrolase</keyword>
<evidence type="ECO:0000313" key="7">
    <source>
        <dbReference type="EMBL" id="CRI41025.1"/>
    </source>
</evidence>
<accession>A0A0F7WJV0</accession>
<dbReference type="EMBL" id="LN849011">
    <property type="protein sequence ID" value="CRI72660.1"/>
    <property type="molecule type" value="Genomic_DNA"/>
</dbReference>
<evidence type="ECO:0000313" key="11">
    <source>
        <dbReference type="EMBL" id="CRI46618.1"/>
    </source>
</evidence>
<dbReference type="EMBL" id="LN847001">
    <property type="protein sequence ID" value="CRI39896.1"/>
    <property type="molecule type" value="Genomic_DNA"/>
</dbReference>
<evidence type="ECO:0000256" key="3">
    <source>
        <dbReference type="ARBA" id="ARBA00023080"/>
    </source>
</evidence>